<keyword evidence="3" id="KW-0645">Protease</keyword>
<dbReference type="FunFam" id="3.30.830.10:FF:000008">
    <property type="entry name" value="Mitochondrial-processing peptidase subunit beta"/>
    <property type="match status" value="1"/>
</dbReference>
<comment type="similarity">
    <text evidence="2 4">Belongs to the peptidase M16 family.</text>
</comment>
<dbReference type="GO" id="GO:0006508">
    <property type="term" value="P:proteolysis"/>
    <property type="evidence" value="ECO:0007669"/>
    <property type="project" value="InterPro"/>
</dbReference>
<evidence type="ECO:0000313" key="8">
    <source>
        <dbReference type="Proteomes" id="UP000078543"/>
    </source>
</evidence>
<keyword evidence="3" id="KW-0378">Hydrolase</keyword>
<keyword evidence="3" id="KW-0482">Metalloprotease</keyword>
<reference evidence="7 8" key="1">
    <citation type="submission" date="2016-04" db="EMBL/GenBank/DDBJ databases">
        <title>Draft genome sequence of freshwater magnetotactic bacteria Magnetospirillum marisnigri SP-1 and Magnetospirillum moscoviense BB-1.</title>
        <authorList>
            <person name="Koziaeva V."/>
            <person name="Dziuba M.V."/>
            <person name="Ivanov T.M."/>
            <person name="Kuznetsov B."/>
            <person name="Grouzdev D.S."/>
        </authorList>
    </citation>
    <scope>NUCLEOTIDE SEQUENCE [LARGE SCALE GENOMIC DNA]</scope>
    <source>
        <strain evidence="7 8">BB-1</strain>
    </source>
</reference>
<keyword evidence="8" id="KW-1185">Reference proteome</keyword>
<sequence>MTIRETRLPSGLRVVSDPMSTVESASLGVWVDAGTRHEEPEVNGISHLLEHMAFKGTERRSARAIAEEMDAVGGHLNAYTARDHTAYYAKVLKEDTALALDIVADILQHSTVDAEELAREQTVVVQEISQAIDTPDDIIFDHFQAIAYPDQPLGRPVLGTEGLVRAMTRDTVQSYLQRHYSAPRMVLAAAGRIDHDQLVEAADKAFANLATTAEPEQVAARYVGGDYREERDIEQVNLVVGFDGVSYDDADYYPASVLSILLGGGMSSRLFQEIREKRGLVYSIYSFASSYADGGLFGIYAGTGEDEVAELVPVLCDEVVKICAGVSGDELQRARAQLKASILMSLESTSSRCEQVARQLLVYGRPIPTAEVVEKVEAVESTDIIRVAKRLFATTPTIAAIGPLGQLESYEKMAQRLKL</sequence>
<dbReference type="PANTHER" id="PTHR11851:SF49">
    <property type="entry name" value="MITOCHONDRIAL-PROCESSING PEPTIDASE SUBUNIT ALPHA"/>
    <property type="match status" value="1"/>
</dbReference>
<dbReference type="RefSeq" id="WP_068504129.1">
    <property type="nucleotide sequence ID" value="NZ_LWQU01000185.1"/>
</dbReference>
<feature type="domain" description="Peptidase M16 C-terminal" evidence="6">
    <location>
        <begin position="167"/>
        <end position="338"/>
    </location>
</feature>
<dbReference type="PROSITE" id="PS00143">
    <property type="entry name" value="INSULINASE"/>
    <property type="match status" value="1"/>
</dbReference>
<dbReference type="PANTHER" id="PTHR11851">
    <property type="entry name" value="METALLOPROTEASE"/>
    <property type="match status" value="1"/>
</dbReference>
<evidence type="ECO:0000259" key="5">
    <source>
        <dbReference type="Pfam" id="PF00675"/>
    </source>
</evidence>
<dbReference type="Pfam" id="PF00675">
    <property type="entry name" value="Peptidase_M16"/>
    <property type="match status" value="1"/>
</dbReference>
<evidence type="ECO:0000313" key="7">
    <source>
        <dbReference type="EMBL" id="OAN45354.1"/>
    </source>
</evidence>
<evidence type="ECO:0000256" key="2">
    <source>
        <dbReference type="ARBA" id="ARBA00007261"/>
    </source>
</evidence>
<dbReference type="Pfam" id="PF05193">
    <property type="entry name" value="Peptidase_M16_C"/>
    <property type="match status" value="1"/>
</dbReference>
<dbReference type="InterPro" id="IPR001431">
    <property type="entry name" value="Pept_M16_Zn_BS"/>
</dbReference>
<evidence type="ECO:0000256" key="3">
    <source>
        <dbReference type="ARBA" id="ARBA00023049"/>
    </source>
</evidence>
<dbReference type="AlphaFoldDB" id="A0A178MBW2"/>
<comment type="cofactor">
    <cofactor evidence="1">
        <name>Zn(2+)</name>
        <dbReference type="ChEBI" id="CHEBI:29105"/>
    </cofactor>
</comment>
<dbReference type="InterPro" id="IPR050361">
    <property type="entry name" value="MPP/UQCRC_Complex"/>
</dbReference>
<comment type="caution">
    <text evidence="7">The sequence shown here is derived from an EMBL/GenBank/DDBJ whole genome shotgun (WGS) entry which is preliminary data.</text>
</comment>
<name>A0A178MBW2_9PROT</name>
<dbReference type="EMBL" id="LWQU01000185">
    <property type="protein sequence ID" value="OAN45354.1"/>
    <property type="molecule type" value="Genomic_DNA"/>
</dbReference>
<dbReference type="Gene3D" id="3.30.830.10">
    <property type="entry name" value="Metalloenzyme, LuxS/M16 peptidase-like"/>
    <property type="match status" value="2"/>
</dbReference>
<dbReference type="OrthoDB" id="9811314at2"/>
<evidence type="ECO:0000259" key="6">
    <source>
        <dbReference type="Pfam" id="PF05193"/>
    </source>
</evidence>
<dbReference type="Proteomes" id="UP000078543">
    <property type="component" value="Unassembled WGS sequence"/>
</dbReference>
<accession>A0A178MBW2</accession>
<proteinExistence type="inferred from homology"/>
<organism evidence="7 8">
    <name type="scientific">Magnetospirillum moscoviense</name>
    <dbReference type="NCBI Taxonomy" id="1437059"/>
    <lineage>
        <taxon>Bacteria</taxon>
        <taxon>Pseudomonadati</taxon>
        <taxon>Pseudomonadota</taxon>
        <taxon>Alphaproteobacteria</taxon>
        <taxon>Rhodospirillales</taxon>
        <taxon>Rhodospirillaceae</taxon>
        <taxon>Magnetospirillum</taxon>
    </lineage>
</organism>
<gene>
    <name evidence="7" type="ORF">A6A05_04335</name>
</gene>
<dbReference type="GO" id="GO:0046872">
    <property type="term" value="F:metal ion binding"/>
    <property type="evidence" value="ECO:0007669"/>
    <property type="project" value="InterPro"/>
</dbReference>
<dbReference type="InterPro" id="IPR011249">
    <property type="entry name" value="Metalloenz_LuxS/M16"/>
</dbReference>
<dbReference type="InterPro" id="IPR011765">
    <property type="entry name" value="Pept_M16_N"/>
</dbReference>
<evidence type="ECO:0000256" key="4">
    <source>
        <dbReference type="RuleBase" id="RU004447"/>
    </source>
</evidence>
<feature type="domain" description="Peptidase M16 N-terminal" evidence="5">
    <location>
        <begin position="13"/>
        <end position="160"/>
    </location>
</feature>
<protein>
    <submittedName>
        <fullName evidence="7">Peptidase M16</fullName>
    </submittedName>
</protein>
<evidence type="ECO:0000256" key="1">
    <source>
        <dbReference type="ARBA" id="ARBA00001947"/>
    </source>
</evidence>
<dbReference type="InterPro" id="IPR007863">
    <property type="entry name" value="Peptidase_M16_C"/>
</dbReference>
<dbReference type="SUPFAM" id="SSF63411">
    <property type="entry name" value="LuxS/MPP-like metallohydrolase"/>
    <property type="match status" value="2"/>
</dbReference>
<dbReference type="GO" id="GO:0004222">
    <property type="term" value="F:metalloendopeptidase activity"/>
    <property type="evidence" value="ECO:0007669"/>
    <property type="project" value="InterPro"/>
</dbReference>
<dbReference type="STRING" id="1437059.A6A05_04335"/>